<gene>
    <name evidence="3" type="ORF">OPS25_01990</name>
</gene>
<reference evidence="3" key="1">
    <citation type="submission" date="2022-11" db="EMBL/GenBank/DDBJ databases">
        <title>Alteromonas sp. nov., isolated from sea water of the Qingdao.</title>
        <authorList>
            <person name="Wang Q."/>
        </authorList>
    </citation>
    <scope>NUCLEOTIDE SEQUENCE</scope>
    <source>
        <strain evidence="3">ASW11-7</strain>
    </source>
</reference>
<evidence type="ECO:0000259" key="2">
    <source>
        <dbReference type="Pfam" id="PF07589"/>
    </source>
</evidence>
<dbReference type="Proteomes" id="UP001142810">
    <property type="component" value="Unassembled WGS sequence"/>
</dbReference>
<dbReference type="RefSeq" id="WP_265615972.1">
    <property type="nucleotide sequence ID" value="NZ_JAPFRD010000002.1"/>
</dbReference>
<protein>
    <submittedName>
        <fullName evidence="3">PEP-CTERM sorting domain-containing protein</fullName>
    </submittedName>
</protein>
<dbReference type="InterPro" id="IPR013424">
    <property type="entry name" value="Ice-binding_C"/>
</dbReference>
<dbReference type="EMBL" id="JAPFRD010000002">
    <property type="protein sequence ID" value="MCW8107274.1"/>
    <property type="molecule type" value="Genomic_DNA"/>
</dbReference>
<feature type="chain" id="PRO_5046663939" evidence="1">
    <location>
        <begin position="22"/>
        <end position="325"/>
    </location>
</feature>
<keyword evidence="1" id="KW-0732">Signal</keyword>
<accession>A0ABT3P3D1</accession>
<feature type="signal peptide" evidence="1">
    <location>
        <begin position="1"/>
        <end position="21"/>
    </location>
</feature>
<sequence length="325" mass="34248">MKKLNLIAAATVLTASTSAYADPVLIEQWSFINEAGFSNWTTVGSGTNSLEASGDSSDGGTSILSTGALPDNLCWGDPVNANNDQSCLSINSPVSNETTQSWDEDGMMVDINGGAPQGNAMTVAIGGDYTTAFKQGTAVRHNNFPITGEMLDTVSIRDGLRLEAVAPEGVVVNAPELEFMVDFWETPNGGLDADGTCPFGPPSRTPGSVNENGCSDIFKIVGFDGAGDLNIVDSGEGFIDFSVKFTVTGVDASEYHRNYELITRLSGLDVTFDDEGVGFVTRENGVNILNAQFAVRAIDAPEPSTLAVFAVSLLGLAGFSRRKFK</sequence>
<dbReference type="NCBIfam" id="NF038125">
    <property type="entry name" value="PEP_CTERM_THxN"/>
    <property type="match status" value="1"/>
</dbReference>
<evidence type="ECO:0000256" key="1">
    <source>
        <dbReference type="SAM" id="SignalP"/>
    </source>
</evidence>
<name>A0ABT3P3D1_9ALTE</name>
<keyword evidence="4" id="KW-1185">Reference proteome</keyword>
<dbReference type="Pfam" id="PF07589">
    <property type="entry name" value="PEP-CTERM"/>
    <property type="match status" value="1"/>
</dbReference>
<comment type="caution">
    <text evidence="3">The sequence shown here is derived from an EMBL/GenBank/DDBJ whole genome shotgun (WGS) entry which is preliminary data.</text>
</comment>
<evidence type="ECO:0000313" key="3">
    <source>
        <dbReference type="EMBL" id="MCW8107274.1"/>
    </source>
</evidence>
<feature type="domain" description="Ice-binding protein C-terminal" evidence="2">
    <location>
        <begin position="300"/>
        <end position="322"/>
    </location>
</feature>
<organism evidence="3 4">
    <name type="scientific">Alteromonas aquimaris</name>
    <dbReference type="NCBI Taxonomy" id="2998417"/>
    <lineage>
        <taxon>Bacteria</taxon>
        <taxon>Pseudomonadati</taxon>
        <taxon>Pseudomonadota</taxon>
        <taxon>Gammaproteobacteria</taxon>
        <taxon>Alteromonadales</taxon>
        <taxon>Alteromonadaceae</taxon>
        <taxon>Alteromonas/Salinimonas group</taxon>
        <taxon>Alteromonas</taxon>
    </lineage>
</organism>
<dbReference type="NCBIfam" id="TIGR02595">
    <property type="entry name" value="PEP_CTERM"/>
    <property type="match status" value="1"/>
</dbReference>
<proteinExistence type="predicted"/>
<evidence type="ECO:0000313" key="4">
    <source>
        <dbReference type="Proteomes" id="UP001142810"/>
    </source>
</evidence>